<gene>
    <name evidence="8" type="ORF">HNQ88_004113</name>
</gene>
<dbReference type="EMBL" id="JAVDQD010000006">
    <property type="protein sequence ID" value="MDR6241037.1"/>
    <property type="molecule type" value="Genomic_DNA"/>
</dbReference>
<dbReference type="PRINTS" id="PR00720">
    <property type="entry name" value="MAMMALPTPASE"/>
</dbReference>
<dbReference type="InterPro" id="IPR017867">
    <property type="entry name" value="Tyr_phospatase_low_mol_wt"/>
</dbReference>
<dbReference type="InterPro" id="IPR050438">
    <property type="entry name" value="LMW_PTPase"/>
</dbReference>
<evidence type="ECO:0000256" key="6">
    <source>
        <dbReference type="PIRSR" id="PIRSR617867-1"/>
    </source>
</evidence>
<dbReference type="InterPro" id="IPR036196">
    <property type="entry name" value="Ptyr_pPase_sf"/>
</dbReference>
<evidence type="ECO:0000256" key="5">
    <source>
        <dbReference type="ARBA" id="ARBA00022912"/>
    </source>
</evidence>
<keyword evidence="4 8" id="KW-0378">Hydrolase</keyword>
<dbReference type="PRINTS" id="PR00719">
    <property type="entry name" value="LMWPTPASE"/>
</dbReference>
<evidence type="ECO:0000256" key="3">
    <source>
        <dbReference type="ARBA" id="ARBA00022490"/>
    </source>
</evidence>
<evidence type="ECO:0000256" key="2">
    <source>
        <dbReference type="ARBA" id="ARBA00011063"/>
    </source>
</evidence>
<sequence length="167" mass="19260">MKKVLFVCLGNICRSPLAEGIFDHLIQKRGYTQLIGCDSAGTAAYHIGKSPDPRSIEVAEGHGIVLRHKARQFEIHDFEDFDYIFAMDYENLKNIRKIENPLMQTVYDLKLMRAYDPEGIGEVPDPYYGGQEGFENVYRMLYRSLEKFLDKLEETFDLKSIKAQKAL</sequence>
<dbReference type="PANTHER" id="PTHR11717:SF7">
    <property type="entry name" value="LOW MOLECULAR WEIGHT PHOSPHOTYROSINE PROTEIN PHOSPHATASE"/>
    <property type="match status" value="1"/>
</dbReference>
<dbReference type="InterPro" id="IPR023485">
    <property type="entry name" value="Ptyr_pPase"/>
</dbReference>
<dbReference type="GO" id="GO:0003993">
    <property type="term" value="F:acid phosphatase activity"/>
    <property type="evidence" value="ECO:0007669"/>
    <property type="project" value="InterPro"/>
</dbReference>
<dbReference type="SMART" id="SM00226">
    <property type="entry name" value="LMWPc"/>
    <property type="match status" value="1"/>
</dbReference>
<comment type="subcellular location">
    <subcellularLocation>
        <location evidence="1">Cytoplasm</location>
    </subcellularLocation>
</comment>
<feature type="active site" description="Proton donor" evidence="6">
    <location>
        <position position="125"/>
    </location>
</feature>
<dbReference type="FunFam" id="3.40.50.2300:FF:000105">
    <property type="entry name" value="Low molecular weight phosphotyrosine protein"/>
    <property type="match status" value="1"/>
</dbReference>
<feature type="active site" description="Nucleophile" evidence="6">
    <location>
        <position position="8"/>
    </location>
</feature>
<dbReference type="CDD" id="cd16343">
    <property type="entry name" value="LMWPTP"/>
    <property type="match status" value="1"/>
</dbReference>
<dbReference type="GO" id="GO:0005737">
    <property type="term" value="C:cytoplasm"/>
    <property type="evidence" value="ECO:0007669"/>
    <property type="project" value="UniProtKB-SubCell"/>
</dbReference>
<organism evidence="8 9">
    <name type="scientific">Aureibacter tunicatorum</name>
    <dbReference type="NCBI Taxonomy" id="866807"/>
    <lineage>
        <taxon>Bacteria</taxon>
        <taxon>Pseudomonadati</taxon>
        <taxon>Bacteroidota</taxon>
        <taxon>Cytophagia</taxon>
        <taxon>Cytophagales</taxon>
        <taxon>Persicobacteraceae</taxon>
        <taxon>Aureibacter</taxon>
    </lineage>
</organism>
<evidence type="ECO:0000313" key="9">
    <source>
        <dbReference type="Proteomes" id="UP001185092"/>
    </source>
</evidence>
<feature type="domain" description="Phosphotyrosine protein phosphatase I" evidence="7">
    <location>
        <begin position="2"/>
        <end position="151"/>
    </location>
</feature>
<protein>
    <submittedName>
        <fullName evidence="8">Protein-tyrosine phosphatase</fullName>
        <ecNumber evidence="8">3.1.3.48</ecNumber>
    </submittedName>
</protein>
<feature type="active site" evidence="6">
    <location>
        <position position="14"/>
    </location>
</feature>
<dbReference type="RefSeq" id="WP_309941503.1">
    <property type="nucleotide sequence ID" value="NZ_AP025305.1"/>
</dbReference>
<name>A0AAE3XQ21_9BACT</name>
<keyword evidence="5" id="KW-0904">Protein phosphatase</keyword>
<dbReference type="Proteomes" id="UP001185092">
    <property type="component" value="Unassembled WGS sequence"/>
</dbReference>
<dbReference type="Pfam" id="PF01451">
    <property type="entry name" value="LMWPc"/>
    <property type="match status" value="1"/>
</dbReference>
<dbReference type="InterPro" id="IPR002115">
    <property type="entry name" value="Tyr_Pase_low_mol_wt_mml"/>
</dbReference>
<dbReference type="PANTHER" id="PTHR11717">
    <property type="entry name" value="LOW MOLECULAR WEIGHT PROTEIN TYROSINE PHOSPHATASE"/>
    <property type="match status" value="1"/>
</dbReference>
<dbReference type="EC" id="3.1.3.48" evidence="8"/>
<dbReference type="GO" id="GO:0004726">
    <property type="term" value="F:non-membrane spanning protein tyrosine phosphatase activity"/>
    <property type="evidence" value="ECO:0007669"/>
    <property type="project" value="InterPro"/>
</dbReference>
<keyword evidence="9" id="KW-1185">Reference proteome</keyword>
<keyword evidence="3" id="KW-0963">Cytoplasm</keyword>
<accession>A0AAE3XQ21</accession>
<proteinExistence type="inferred from homology"/>
<dbReference type="AlphaFoldDB" id="A0AAE3XQ21"/>
<evidence type="ECO:0000313" key="8">
    <source>
        <dbReference type="EMBL" id="MDR6241037.1"/>
    </source>
</evidence>
<comment type="caution">
    <text evidence="8">The sequence shown here is derived from an EMBL/GenBank/DDBJ whole genome shotgun (WGS) entry which is preliminary data.</text>
</comment>
<evidence type="ECO:0000256" key="1">
    <source>
        <dbReference type="ARBA" id="ARBA00004496"/>
    </source>
</evidence>
<reference evidence="8" key="1">
    <citation type="submission" date="2023-07" db="EMBL/GenBank/DDBJ databases">
        <title>Genomic Encyclopedia of Type Strains, Phase IV (KMG-IV): sequencing the most valuable type-strain genomes for metagenomic binning, comparative biology and taxonomic classification.</title>
        <authorList>
            <person name="Goeker M."/>
        </authorList>
    </citation>
    <scope>NUCLEOTIDE SEQUENCE</scope>
    <source>
        <strain evidence="8">DSM 26174</strain>
    </source>
</reference>
<comment type="similarity">
    <text evidence="2">Belongs to the low molecular weight phosphotyrosine protein phosphatase family.</text>
</comment>
<dbReference type="SUPFAM" id="SSF52788">
    <property type="entry name" value="Phosphotyrosine protein phosphatases I"/>
    <property type="match status" value="1"/>
</dbReference>
<dbReference type="Gene3D" id="3.40.50.2300">
    <property type="match status" value="1"/>
</dbReference>
<evidence type="ECO:0000259" key="7">
    <source>
        <dbReference type="SMART" id="SM00226"/>
    </source>
</evidence>
<evidence type="ECO:0000256" key="4">
    <source>
        <dbReference type="ARBA" id="ARBA00022801"/>
    </source>
</evidence>